<evidence type="ECO:0000313" key="1">
    <source>
        <dbReference type="EMBL" id="CAG8636190.1"/>
    </source>
</evidence>
<name>A0ACA9N6Z3_9GLOM</name>
<gene>
    <name evidence="1" type="ORF">DHETER_LOCUS8616</name>
</gene>
<organism evidence="1 2">
    <name type="scientific">Dentiscutata heterogama</name>
    <dbReference type="NCBI Taxonomy" id="1316150"/>
    <lineage>
        <taxon>Eukaryota</taxon>
        <taxon>Fungi</taxon>
        <taxon>Fungi incertae sedis</taxon>
        <taxon>Mucoromycota</taxon>
        <taxon>Glomeromycotina</taxon>
        <taxon>Glomeromycetes</taxon>
        <taxon>Diversisporales</taxon>
        <taxon>Gigasporaceae</taxon>
        <taxon>Dentiscutata</taxon>
    </lineage>
</organism>
<accession>A0ACA9N6Z3</accession>
<sequence>DTIDHNYNNEIEVTQSKTNQTVNLIEVKVKIIIDTKKTSSMGKWFIFKEEEINNFYSFQSSLNNHIRKCLDLRYIDYDDYEVTYKINGRGQAMCINEKDDFLNFIEECKEPDNLAKRMYIYTNASNDENNKKKKLKPNYTPKESDLNEDEYNQAQVIMELRNKYKCSQHVTPCYVEDEHHLQLNAARLTLWAHDIVLL</sequence>
<proteinExistence type="predicted"/>
<evidence type="ECO:0000313" key="2">
    <source>
        <dbReference type="Proteomes" id="UP000789702"/>
    </source>
</evidence>
<dbReference type="Proteomes" id="UP000789702">
    <property type="component" value="Unassembled WGS sequence"/>
</dbReference>
<comment type="caution">
    <text evidence="1">The sequence shown here is derived from an EMBL/GenBank/DDBJ whole genome shotgun (WGS) entry which is preliminary data.</text>
</comment>
<protein>
    <submittedName>
        <fullName evidence="1">6675_t:CDS:1</fullName>
    </submittedName>
</protein>
<feature type="non-terminal residue" evidence="1">
    <location>
        <position position="1"/>
    </location>
</feature>
<dbReference type="EMBL" id="CAJVPU010013923">
    <property type="protein sequence ID" value="CAG8636190.1"/>
    <property type="molecule type" value="Genomic_DNA"/>
</dbReference>
<keyword evidence="2" id="KW-1185">Reference proteome</keyword>
<reference evidence="1" key="1">
    <citation type="submission" date="2021-06" db="EMBL/GenBank/DDBJ databases">
        <authorList>
            <person name="Kallberg Y."/>
            <person name="Tangrot J."/>
            <person name="Rosling A."/>
        </authorList>
    </citation>
    <scope>NUCLEOTIDE SEQUENCE</scope>
    <source>
        <strain evidence="1">IL203A</strain>
    </source>
</reference>